<dbReference type="Proteomes" id="UP001280121">
    <property type="component" value="Unassembled WGS sequence"/>
</dbReference>
<dbReference type="EMBL" id="JANJYI010000006">
    <property type="protein sequence ID" value="KAK2645269.1"/>
    <property type="molecule type" value="Genomic_DNA"/>
</dbReference>
<evidence type="ECO:0000313" key="1">
    <source>
        <dbReference type="EMBL" id="KAK2645269.1"/>
    </source>
</evidence>
<reference evidence="1" key="1">
    <citation type="journal article" date="2023" name="Plant J.">
        <title>Genome sequences and population genomics provide insights into the demographic history, inbreeding, and mutation load of two 'living fossil' tree species of Dipteronia.</title>
        <authorList>
            <person name="Feng Y."/>
            <person name="Comes H.P."/>
            <person name="Chen J."/>
            <person name="Zhu S."/>
            <person name="Lu R."/>
            <person name="Zhang X."/>
            <person name="Li P."/>
            <person name="Qiu J."/>
            <person name="Olsen K.M."/>
            <person name="Qiu Y."/>
        </authorList>
    </citation>
    <scope>NUCLEOTIDE SEQUENCE</scope>
    <source>
        <strain evidence="1">KIB01</strain>
    </source>
</reference>
<name>A0AAD9WVE1_9ROSI</name>
<protein>
    <submittedName>
        <fullName evidence="1">Uncharacterized protein</fullName>
    </submittedName>
</protein>
<gene>
    <name evidence="1" type="ORF">Ddye_020464</name>
</gene>
<accession>A0AAD9WVE1</accession>
<sequence>MWFWFGKLKARFGQEEFCLCNGLKMGQLPEGFANNNEVPKDSMLSKIFKRKRPTAEVLYATLSKMTSEQSQDAYKKLSIYMVWAMERIIRVDNNIGKRIGMGYPQFSIWKFTARILDIESKLNASVCT</sequence>
<organism evidence="1 2">
    <name type="scientific">Dipteronia dyeriana</name>
    <dbReference type="NCBI Taxonomy" id="168575"/>
    <lineage>
        <taxon>Eukaryota</taxon>
        <taxon>Viridiplantae</taxon>
        <taxon>Streptophyta</taxon>
        <taxon>Embryophyta</taxon>
        <taxon>Tracheophyta</taxon>
        <taxon>Spermatophyta</taxon>
        <taxon>Magnoliopsida</taxon>
        <taxon>eudicotyledons</taxon>
        <taxon>Gunneridae</taxon>
        <taxon>Pentapetalae</taxon>
        <taxon>rosids</taxon>
        <taxon>malvids</taxon>
        <taxon>Sapindales</taxon>
        <taxon>Sapindaceae</taxon>
        <taxon>Hippocastanoideae</taxon>
        <taxon>Acereae</taxon>
        <taxon>Dipteronia</taxon>
    </lineage>
</organism>
<evidence type="ECO:0000313" key="2">
    <source>
        <dbReference type="Proteomes" id="UP001280121"/>
    </source>
</evidence>
<dbReference type="AlphaFoldDB" id="A0AAD9WVE1"/>
<comment type="caution">
    <text evidence="1">The sequence shown here is derived from an EMBL/GenBank/DDBJ whole genome shotgun (WGS) entry which is preliminary data.</text>
</comment>
<keyword evidence="2" id="KW-1185">Reference proteome</keyword>
<proteinExistence type="predicted"/>